<organism evidence="2">
    <name type="scientific">uncultured Acidimicrobiales bacterium</name>
    <dbReference type="NCBI Taxonomy" id="310071"/>
    <lineage>
        <taxon>Bacteria</taxon>
        <taxon>Bacillati</taxon>
        <taxon>Actinomycetota</taxon>
        <taxon>Acidimicrobiia</taxon>
        <taxon>Acidimicrobiales</taxon>
        <taxon>environmental samples</taxon>
    </lineage>
</organism>
<proteinExistence type="predicted"/>
<evidence type="ECO:0000313" key="2">
    <source>
        <dbReference type="EMBL" id="CAA9245253.1"/>
    </source>
</evidence>
<protein>
    <submittedName>
        <fullName evidence="2">Uncharacterized protein</fullName>
    </submittedName>
</protein>
<evidence type="ECO:0000256" key="1">
    <source>
        <dbReference type="SAM" id="MobiDB-lite"/>
    </source>
</evidence>
<reference evidence="2" key="1">
    <citation type="submission" date="2020-02" db="EMBL/GenBank/DDBJ databases">
        <authorList>
            <person name="Meier V. D."/>
        </authorList>
    </citation>
    <scope>NUCLEOTIDE SEQUENCE</scope>
    <source>
        <strain evidence="2">AVDCRST_MAG10</strain>
    </source>
</reference>
<feature type="region of interest" description="Disordered" evidence="1">
    <location>
        <begin position="1"/>
        <end position="88"/>
    </location>
</feature>
<dbReference type="AlphaFoldDB" id="A0A6J4I8E5"/>
<feature type="non-terminal residue" evidence="2">
    <location>
        <position position="88"/>
    </location>
</feature>
<accession>A0A6J4I8E5</accession>
<name>A0A6J4I8E5_9ACTN</name>
<sequence length="88" mass="9450">DRGEGCRRPSVHGSPVGAALRRRSGLHRARRRGRPPRHPRSRPAGDHRRPGHPGPRVRLGGHRPRQGQDAGRAGQGGGDAPHSPAPQL</sequence>
<feature type="non-terminal residue" evidence="2">
    <location>
        <position position="1"/>
    </location>
</feature>
<feature type="compositionally biased region" description="Basic residues" evidence="1">
    <location>
        <begin position="20"/>
        <end position="41"/>
    </location>
</feature>
<dbReference type="EMBL" id="CADCTB010000120">
    <property type="protein sequence ID" value="CAA9245253.1"/>
    <property type="molecule type" value="Genomic_DNA"/>
</dbReference>
<gene>
    <name evidence="2" type="ORF">AVDCRST_MAG10-1921</name>
</gene>